<sequence length="119" mass="13620">MMSIMCILYDPCTEFDRLFDEVFGACFWPSNTIERCCDSGSIQHPERVSEGTDLFRMDLHENTGTKTVTVTFDLPLKLEDVAVEVQQDRLMLSGDSRDLDWGGYAVRESPRGKFSRTVR</sequence>
<evidence type="ECO:0008006" key="3">
    <source>
        <dbReference type="Google" id="ProtNLM"/>
    </source>
</evidence>
<name>A0A1B7MRL5_9AGAM</name>
<dbReference type="EMBL" id="KV448517">
    <property type="protein sequence ID" value="OAX35248.1"/>
    <property type="molecule type" value="Genomic_DNA"/>
</dbReference>
<protein>
    <recommendedName>
        <fullName evidence="3">SHSP domain-containing protein</fullName>
    </recommendedName>
</protein>
<dbReference type="OrthoDB" id="1431247at2759"/>
<evidence type="ECO:0000313" key="2">
    <source>
        <dbReference type="Proteomes" id="UP000092154"/>
    </source>
</evidence>
<feature type="non-terminal residue" evidence="1">
    <location>
        <position position="119"/>
    </location>
</feature>
<keyword evidence="2" id="KW-1185">Reference proteome</keyword>
<organism evidence="1 2">
    <name type="scientific">Rhizopogon vinicolor AM-OR11-026</name>
    <dbReference type="NCBI Taxonomy" id="1314800"/>
    <lineage>
        <taxon>Eukaryota</taxon>
        <taxon>Fungi</taxon>
        <taxon>Dikarya</taxon>
        <taxon>Basidiomycota</taxon>
        <taxon>Agaricomycotina</taxon>
        <taxon>Agaricomycetes</taxon>
        <taxon>Agaricomycetidae</taxon>
        <taxon>Boletales</taxon>
        <taxon>Suillineae</taxon>
        <taxon>Rhizopogonaceae</taxon>
        <taxon>Rhizopogon</taxon>
    </lineage>
</organism>
<dbReference type="CDD" id="cd06464">
    <property type="entry name" value="ACD_sHsps-like"/>
    <property type="match status" value="1"/>
</dbReference>
<dbReference type="STRING" id="1314800.A0A1B7MRL5"/>
<dbReference type="InterPro" id="IPR008978">
    <property type="entry name" value="HSP20-like_chaperone"/>
</dbReference>
<accession>A0A1B7MRL5</accession>
<proteinExistence type="predicted"/>
<reference evidence="1 2" key="1">
    <citation type="submission" date="2016-06" db="EMBL/GenBank/DDBJ databases">
        <title>Comparative genomics of the ectomycorrhizal sister species Rhizopogon vinicolor and Rhizopogon vesiculosus (Basidiomycota: Boletales) reveals a divergence of the mating type B locus.</title>
        <authorList>
            <consortium name="DOE Joint Genome Institute"/>
            <person name="Mujic A.B."/>
            <person name="Kuo A."/>
            <person name="Tritt A."/>
            <person name="Lipzen A."/>
            <person name="Chen C."/>
            <person name="Johnson J."/>
            <person name="Sharma A."/>
            <person name="Barry K."/>
            <person name="Grigoriev I.V."/>
            <person name="Spatafora J.W."/>
        </authorList>
    </citation>
    <scope>NUCLEOTIDE SEQUENCE [LARGE SCALE GENOMIC DNA]</scope>
    <source>
        <strain evidence="1 2">AM-OR11-026</strain>
    </source>
</reference>
<dbReference type="Gene3D" id="2.60.40.790">
    <property type="match status" value="1"/>
</dbReference>
<gene>
    <name evidence="1" type="ORF">K503DRAFT_723288</name>
</gene>
<dbReference type="InParanoid" id="A0A1B7MRL5"/>
<dbReference type="SUPFAM" id="SSF49764">
    <property type="entry name" value="HSP20-like chaperones"/>
    <property type="match status" value="1"/>
</dbReference>
<dbReference type="AlphaFoldDB" id="A0A1B7MRL5"/>
<dbReference type="Proteomes" id="UP000092154">
    <property type="component" value="Unassembled WGS sequence"/>
</dbReference>
<evidence type="ECO:0000313" key="1">
    <source>
        <dbReference type="EMBL" id="OAX35248.1"/>
    </source>
</evidence>